<organism evidence="2 3">
    <name type="scientific">Rubricella aquisinus</name>
    <dbReference type="NCBI Taxonomy" id="2028108"/>
    <lineage>
        <taxon>Bacteria</taxon>
        <taxon>Pseudomonadati</taxon>
        <taxon>Pseudomonadota</taxon>
        <taxon>Alphaproteobacteria</taxon>
        <taxon>Rhodobacterales</taxon>
        <taxon>Paracoccaceae</taxon>
        <taxon>Rubricella</taxon>
    </lineage>
</organism>
<dbReference type="AlphaFoldDB" id="A0A840WMR3"/>
<name>A0A840WMR3_9RHOB</name>
<feature type="compositionally biased region" description="Basic and acidic residues" evidence="1">
    <location>
        <begin position="1"/>
        <end position="35"/>
    </location>
</feature>
<evidence type="ECO:0000313" key="3">
    <source>
        <dbReference type="Proteomes" id="UP000553766"/>
    </source>
</evidence>
<gene>
    <name evidence="2" type="ORF">FHS89_001395</name>
</gene>
<comment type="caution">
    <text evidence="2">The sequence shown here is derived from an EMBL/GenBank/DDBJ whole genome shotgun (WGS) entry which is preliminary data.</text>
</comment>
<reference evidence="2 3" key="1">
    <citation type="submission" date="2020-08" db="EMBL/GenBank/DDBJ databases">
        <title>Genomic Encyclopedia of Type Strains, Phase IV (KMG-IV): sequencing the most valuable type-strain genomes for metagenomic binning, comparative biology and taxonomic classification.</title>
        <authorList>
            <person name="Goeker M."/>
        </authorList>
    </citation>
    <scope>NUCLEOTIDE SEQUENCE [LARGE SCALE GENOMIC DNA]</scope>
    <source>
        <strain evidence="2 3">DSM 103377</strain>
    </source>
</reference>
<evidence type="ECO:0000313" key="2">
    <source>
        <dbReference type="EMBL" id="MBB5515383.1"/>
    </source>
</evidence>
<proteinExistence type="predicted"/>
<evidence type="ECO:0000256" key="1">
    <source>
        <dbReference type="SAM" id="MobiDB-lite"/>
    </source>
</evidence>
<keyword evidence="3" id="KW-1185">Reference proteome</keyword>
<feature type="region of interest" description="Disordered" evidence="1">
    <location>
        <begin position="1"/>
        <end position="43"/>
    </location>
</feature>
<accession>A0A840WMR3</accession>
<dbReference type="EMBL" id="JACIJS010000004">
    <property type="protein sequence ID" value="MBB5515383.1"/>
    <property type="molecule type" value="Genomic_DNA"/>
</dbReference>
<protein>
    <submittedName>
        <fullName evidence="2">Uncharacterized protein</fullName>
    </submittedName>
</protein>
<dbReference type="Proteomes" id="UP000553766">
    <property type="component" value="Unassembled WGS sequence"/>
</dbReference>
<sequence>MDKTTRIARQMIEDQVKQEKAKTDRLRTARLERDASTAAKPAS</sequence>